<evidence type="ECO:0000313" key="2">
    <source>
        <dbReference type="EMBL" id="RCV18472.1"/>
    </source>
</evidence>
<feature type="chain" id="PRO_5010127789" evidence="1">
    <location>
        <begin position="28"/>
        <end position="164"/>
    </location>
</feature>
<feature type="signal peptide" evidence="1">
    <location>
        <begin position="1"/>
        <end position="27"/>
    </location>
</feature>
<dbReference type="OrthoDB" id="658336at2759"/>
<keyword evidence="1" id="KW-0732">Signal</keyword>
<accession>K3ZE20</accession>
<evidence type="ECO:0000256" key="1">
    <source>
        <dbReference type="SAM" id="SignalP"/>
    </source>
</evidence>
<keyword evidence="4" id="KW-1185">Reference proteome</keyword>
<dbReference type="EMBL" id="AGNK02001905">
    <property type="status" value="NOT_ANNOTATED_CDS"/>
    <property type="molecule type" value="Genomic_DNA"/>
</dbReference>
<dbReference type="EnsemblPlants" id="KQL16241">
    <property type="protein sequence ID" value="KQL16241"/>
    <property type="gene ID" value="SETIT_024812mg"/>
</dbReference>
<dbReference type="Proteomes" id="UP000004995">
    <property type="component" value="Unassembled WGS sequence"/>
</dbReference>
<reference evidence="2 4" key="1">
    <citation type="journal article" date="2012" name="Nat. Biotechnol.">
        <title>Reference genome sequence of the model plant Setaria.</title>
        <authorList>
            <person name="Bennetzen J.L."/>
            <person name="Schmutz J."/>
            <person name="Wang H."/>
            <person name="Percifield R."/>
            <person name="Hawkins J."/>
            <person name="Pontaroli A.C."/>
            <person name="Estep M."/>
            <person name="Feng L."/>
            <person name="Vaughn J.N."/>
            <person name="Grimwood J."/>
            <person name="Jenkins J."/>
            <person name="Barry K."/>
            <person name="Lindquist E."/>
            <person name="Hellsten U."/>
            <person name="Deshpande S."/>
            <person name="Wang X."/>
            <person name="Wu X."/>
            <person name="Mitros T."/>
            <person name="Triplett J."/>
            <person name="Yang X."/>
            <person name="Ye C.Y."/>
            <person name="Mauro-Herrera M."/>
            <person name="Wang L."/>
            <person name="Li P."/>
            <person name="Sharma M."/>
            <person name="Sharma R."/>
            <person name="Ronald P.C."/>
            <person name="Panaud O."/>
            <person name="Kellogg E.A."/>
            <person name="Brutnell T.P."/>
            <person name="Doust A.N."/>
            <person name="Tuskan G.A."/>
            <person name="Rokhsar D."/>
            <person name="Devos K.M."/>
        </authorList>
    </citation>
    <scope>NUCLEOTIDE SEQUENCE [LARGE SCALE GENOMIC DNA]</scope>
    <source>
        <strain evidence="4">cv. Yugu1</strain>
        <strain evidence="2">Yugu1</strain>
    </source>
</reference>
<gene>
    <name evidence="2" type="ORF">SETIT_3G303200v2</name>
</gene>
<dbReference type="OMA" id="MCKARYD"/>
<evidence type="ECO:0000313" key="4">
    <source>
        <dbReference type="Proteomes" id="UP000004995"/>
    </source>
</evidence>
<reference evidence="2" key="2">
    <citation type="submission" date="2015-07" db="EMBL/GenBank/DDBJ databases">
        <authorList>
            <person name="Noorani M."/>
        </authorList>
    </citation>
    <scope>NUCLEOTIDE SEQUENCE</scope>
    <source>
        <strain evidence="2">Yugu1</strain>
    </source>
</reference>
<evidence type="ECO:0000313" key="3">
    <source>
        <dbReference type="EnsemblPlants" id="KQL16241"/>
    </source>
</evidence>
<proteinExistence type="predicted"/>
<protein>
    <submittedName>
        <fullName evidence="2 3">Uncharacterized protein</fullName>
    </submittedName>
</protein>
<name>K3ZE20_SETIT</name>
<dbReference type="EMBL" id="CM003530">
    <property type="protein sequence ID" value="RCV18472.1"/>
    <property type="molecule type" value="Genomic_DNA"/>
</dbReference>
<reference evidence="3" key="3">
    <citation type="submission" date="2018-08" db="UniProtKB">
        <authorList>
            <consortium name="EnsemblPlants"/>
        </authorList>
    </citation>
    <scope>IDENTIFICATION</scope>
    <source>
        <strain evidence="3">Yugu1</strain>
    </source>
</reference>
<organism evidence="2">
    <name type="scientific">Setaria italica</name>
    <name type="common">Foxtail millet</name>
    <name type="synonym">Panicum italicum</name>
    <dbReference type="NCBI Taxonomy" id="4555"/>
    <lineage>
        <taxon>Eukaryota</taxon>
        <taxon>Viridiplantae</taxon>
        <taxon>Streptophyta</taxon>
        <taxon>Embryophyta</taxon>
        <taxon>Tracheophyta</taxon>
        <taxon>Spermatophyta</taxon>
        <taxon>Magnoliopsida</taxon>
        <taxon>Liliopsida</taxon>
        <taxon>Poales</taxon>
        <taxon>Poaceae</taxon>
        <taxon>PACMAD clade</taxon>
        <taxon>Panicoideae</taxon>
        <taxon>Panicodae</taxon>
        <taxon>Paniceae</taxon>
        <taxon>Cenchrinae</taxon>
        <taxon>Setaria</taxon>
    </lineage>
</organism>
<dbReference type="AlphaFoldDB" id="K3ZE20"/>
<dbReference type="HOGENOM" id="CLU_1398519_0_0_1"/>
<dbReference type="Gramene" id="KQL16241">
    <property type="protein sequence ID" value="KQL16241"/>
    <property type="gene ID" value="SETIT_024812mg"/>
</dbReference>
<sequence length="164" mass="17433">MASINASSLKGTLVVAICVMLLHSSMGQQPAPAPAPMPPTNCIPYCGSICDQMCKARYDAAVRQCDGYRPEVIYKDCFERCSSQCNGNSAYARGSCNLGSCSASSCGCPCARSCCESCTASANYPYGMYGMCMKGKDRVYGNCMNPCMTDCNNKCVNGSLPYTP</sequence>